<keyword evidence="1" id="KW-1133">Transmembrane helix</keyword>
<protein>
    <recommendedName>
        <fullName evidence="4">YtxH domain-containing protein</fullName>
    </recommendedName>
</protein>
<evidence type="ECO:0000256" key="1">
    <source>
        <dbReference type="SAM" id="Phobius"/>
    </source>
</evidence>
<accession>A0A140L0G9</accession>
<proteinExistence type="predicted"/>
<dbReference type="AlphaFoldDB" id="A0A140L0G9"/>
<name>A0A140L0G9_9FIRM</name>
<keyword evidence="3" id="KW-1185">Reference proteome</keyword>
<dbReference type="Proteomes" id="UP000070456">
    <property type="component" value="Unassembled WGS sequence"/>
</dbReference>
<dbReference type="EMBL" id="LOEE01000065">
    <property type="protein sequence ID" value="KXG74044.1"/>
    <property type="molecule type" value="Genomic_DNA"/>
</dbReference>
<sequence>MMRDRFLTGMLTGGIIGASAGLYAMSRMSSRQRKRFMRRGGKMLKSATRVIGMTRGMNIF</sequence>
<gene>
    <name evidence="2" type="ORF">AN619_26540</name>
</gene>
<organism evidence="2 3">
    <name type="scientific">Thermotalea metallivorans</name>
    <dbReference type="NCBI Taxonomy" id="520762"/>
    <lineage>
        <taxon>Bacteria</taxon>
        <taxon>Bacillati</taxon>
        <taxon>Bacillota</taxon>
        <taxon>Clostridia</taxon>
        <taxon>Peptostreptococcales</taxon>
        <taxon>Thermotaleaceae</taxon>
        <taxon>Thermotalea</taxon>
    </lineage>
</organism>
<reference evidence="2 3" key="1">
    <citation type="submission" date="2015-12" db="EMBL/GenBank/DDBJ databases">
        <title>Draft genome sequence of the thermoanaerobe Thermotalea metallivorans, an isolate from the runoff channel of the Great Artesian Basin, Australia.</title>
        <authorList>
            <person name="Patel B.K."/>
        </authorList>
    </citation>
    <scope>NUCLEOTIDE SEQUENCE [LARGE SCALE GENOMIC DNA]</scope>
    <source>
        <strain evidence="2 3">B2-1</strain>
    </source>
</reference>
<dbReference type="STRING" id="520762.AN619_26540"/>
<keyword evidence="1" id="KW-0812">Transmembrane</keyword>
<evidence type="ECO:0000313" key="3">
    <source>
        <dbReference type="Proteomes" id="UP000070456"/>
    </source>
</evidence>
<keyword evidence="1" id="KW-0472">Membrane</keyword>
<comment type="caution">
    <text evidence="2">The sequence shown here is derived from an EMBL/GenBank/DDBJ whole genome shotgun (WGS) entry which is preliminary data.</text>
</comment>
<feature type="transmembrane region" description="Helical" evidence="1">
    <location>
        <begin position="6"/>
        <end position="25"/>
    </location>
</feature>
<evidence type="ECO:0008006" key="4">
    <source>
        <dbReference type="Google" id="ProtNLM"/>
    </source>
</evidence>
<evidence type="ECO:0000313" key="2">
    <source>
        <dbReference type="EMBL" id="KXG74044.1"/>
    </source>
</evidence>